<dbReference type="OrthoDB" id="6753017at2759"/>
<name>A0A4Y2C7U9_ARAVE</name>
<dbReference type="Proteomes" id="UP000499080">
    <property type="component" value="Unassembled WGS sequence"/>
</dbReference>
<accession>A0A4Y2C7U9</accession>
<evidence type="ECO:0000313" key="1">
    <source>
        <dbReference type="EMBL" id="GBL99837.1"/>
    </source>
</evidence>
<dbReference type="AlphaFoldDB" id="A0A4Y2C7U9"/>
<comment type="caution">
    <text evidence="1">The sequence shown here is derived from an EMBL/GenBank/DDBJ whole genome shotgun (WGS) entry which is preliminary data.</text>
</comment>
<gene>
    <name evidence="1" type="ORF">AVEN_162840_1</name>
</gene>
<dbReference type="EMBL" id="BGPR01000151">
    <property type="protein sequence ID" value="GBL99837.1"/>
    <property type="molecule type" value="Genomic_DNA"/>
</dbReference>
<sequence>MGSIIYDHPVLWKSAKCLSSHENIPEVSGIVEWMSFMQVNQYTDKSAIKSLPFVNLPPSDANTLYTALKYAAEDRLHLSSKICLVTFDYSLGLTYVR</sequence>
<keyword evidence="2" id="KW-1185">Reference proteome</keyword>
<evidence type="ECO:0000313" key="2">
    <source>
        <dbReference type="Proteomes" id="UP000499080"/>
    </source>
</evidence>
<organism evidence="1 2">
    <name type="scientific">Araneus ventricosus</name>
    <name type="common">Orbweaver spider</name>
    <name type="synonym">Epeira ventricosa</name>
    <dbReference type="NCBI Taxonomy" id="182803"/>
    <lineage>
        <taxon>Eukaryota</taxon>
        <taxon>Metazoa</taxon>
        <taxon>Ecdysozoa</taxon>
        <taxon>Arthropoda</taxon>
        <taxon>Chelicerata</taxon>
        <taxon>Arachnida</taxon>
        <taxon>Araneae</taxon>
        <taxon>Araneomorphae</taxon>
        <taxon>Entelegynae</taxon>
        <taxon>Araneoidea</taxon>
        <taxon>Araneidae</taxon>
        <taxon>Araneus</taxon>
    </lineage>
</organism>
<protein>
    <submittedName>
        <fullName evidence="1">Uncharacterized protein</fullName>
    </submittedName>
</protein>
<proteinExistence type="predicted"/>
<reference evidence="1 2" key="1">
    <citation type="journal article" date="2019" name="Sci. Rep.">
        <title>Orb-weaving spider Araneus ventricosus genome elucidates the spidroin gene catalogue.</title>
        <authorList>
            <person name="Kono N."/>
            <person name="Nakamura H."/>
            <person name="Ohtoshi R."/>
            <person name="Moran D.A.P."/>
            <person name="Shinohara A."/>
            <person name="Yoshida Y."/>
            <person name="Fujiwara M."/>
            <person name="Mori M."/>
            <person name="Tomita M."/>
            <person name="Arakawa K."/>
        </authorList>
    </citation>
    <scope>NUCLEOTIDE SEQUENCE [LARGE SCALE GENOMIC DNA]</scope>
</reference>